<dbReference type="OrthoDB" id="5076471at2"/>
<sequence length="123" mass="13300">MSEAPDAVPGVTRPNLTPLDIIRAIVLIAALASLALWGFAMWEFPWNLVLGIGAPVIVLLMWALFLSPRPVLRLHPFIRAAVELLIYAGVTLAWWSMGQAWAGIAFAVVAVAAGLFAGRRNLQ</sequence>
<feature type="transmembrane region" description="Helical" evidence="1">
    <location>
        <begin position="46"/>
        <end position="65"/>
    </location>
</feature>
<evidence type="ECO:0000313" key="2">
    <source>
        <dbReference type="EMBL" id="GEK87019.1"/>
    </source>
</evidence>
<dbReference type="InterPro" id="IPR021214">
    <property type="entry name" value="DUF2568"/>
</dbReference>
<evidence type="ECO:0000313" key="3">
    <source>
        <dbReference type="Proteomes" id="UP000321225"/>
    </source>
</evidence>
<keyword evidence="1" id="KW-1133">Transmembrane helix</keyword>
<name>A0A511AFU7_9MICO</name>
<protein>
    <recommendedName>
        <fullName evidence="4">4-amino-4-deoxy-L-arabinose transferase</fullName>
    </recommendedName>
</protein>
<proteinExistence type="predicted"/>
<gene>
    <name evidence="2" type="ORF">MAE01_21950</name>
</gene>
<evidence type="ECO:0008006" key="4">
    <source>
        <dbReference type="Google" id="ProtNLM"/>
    </source>
</evidence>
<evidence type="ECO:0000256" key="1">
    <source>
        <dbReference type="SAM" id="Phobius"/>
    </source>
</evidence>
<feature type="transmembrane region" description="Helical" evidence="1">
    <location>
        <begin position="77"/>
        <end position="95"/>
    </location>
</feature>
<keyword evidence="1" id="KW-0812">Transmembrane</keyword>
<dbReference type="EMBL" id="BJUW01000009">
    <property type="protein sequence ID" value="GEK87019.1"/>
    <property type="molecule type" value="Genomic_DNA"/>
</dbReference>
<dbReference type="Proteomes" id="UP000321225">
    <property type="component" value="Unassembled WGS sequence"/>
</dbReference>
<reference evidence="2 3" key="1">
    <citation type="submission" date="2019-07" db="EMBL/GenBank/DDBJ databases">
        <title>Whole genome shotgun sequence of Microbacterium aerolatum NBRC 103071.</title>
        <authorList>
            <person name="Hosoyama A."/>
            <person name="Uohara A."/>
            <person name="Ohji S."/>
            <person name="Ichikawa N."/>
        </authorList>
    </citation>
    <scope>NUCLEOTIDE SEQUENCE [LARGE SCALE GENOMIC DNA]</scope>
    <source>
        <strain evidence="2 3">NBRC 103071</strain>
    </source>
</reference>
<comment type="caution">
    <text evidence="2">The sequence shown here is derived from an EMBL/GenBank/DDBJ whole genome shotgun (WGS) entry which is preliminary data.</text>
</comment>
<feature type="transmembrane region" description="Helical" evidence="1">
    <location>
        <begin position="21"/>
        <end position="40"/>
    </location>
</feature>
<dbReference type="Pfam" id="PF10823">
    <property type="entry name" value="DUF2568"/>
    <property type="match status" value="1"/>
</dbReference>
<accession>A0A511AFU7</accession>
<feature type="transmembrane region" description="Helical" evidence="1">
    <location>
        <begin position="101"/>
        <end position="118"/>
    </location>
</feature>
<dbReference type="RefSeq" id="WP_147039606.1">
    <property type="nucleotide sequence ID" value="NZ_BJUW01000009.1"/>
</dbReference>
<organism evidence="2 3">
    <name type="scientific">Microbacterium aerolatum</name>
    <dbReference type="NCBI Taxonomy" id="153731"/>
    <lineage>
        <taxon>Bacteria</taxon>
        <taxon>Bacillati</taxon>
        <taxon>Actinomycetota</taxon>
        <taxon>Actinomycetes</taxon>
        <taxon>Micrococcales</taxon>
        <taxon>Microbacteriaceae</taxon>
        <taxon>Microbacterium</taxon>
    </lineage>
</organism>
<keyword evidence="1" id="KW-0472">Membrane</keyword>
<keyword evidence="3" id="KW-1185">Reference proteome</keyword>
<dbReference type="AlphaFoldDB" id="A0A511AFU7"/>